<dbReference type="Gene3D" id="2.60.40.10">
    <property type="entry name" value="Immunoglobulins"/>
    <property type="match status" value="2"/>
</dbReference>
<name>A0A7W7I4M4_9ACTN</name>
<feature type="domain" description="DUF11" evidence="3">
    <location>
        <begin position="348"/>
        <end position="464"/>
    </location>
</feature>
<dbReference type="InterPro" id="IPR013783">
    <property type="entry name" value="Ig-like_fold"/>
</dbReference>
<feature type="domain" description="DUF11" evidence="3">
    <location>
        <begin position="479"/>
        <end position="585"/>
    </location>
</feature>
<reference evidence="4 5" key="1">
    <citation type="submission" date="2020-08" db="EMBL/GenBank/DDBJ databases">
        <title>Sequencing the genomes of 1000 actinobacteria strains.</title>
        <authorList>
            <person name="Klenk H.-P."/>
        </authorList>
    </citation>
    <scope>NUCLEOTIDE SEQUENCE [LARGE SCALE GENOMIC DNA]</scope>
    <source>
        <strain evidence="4 5">DSM 43149</strain>
    </source>
</reference>
<evidence type="ECO:0000256" key="2">
    <source>
        <dbReference type="SAM" id="Phobius"/>
    </source>
</evidence>
<gene>
    <name evidence="4" type="ORF">BJ971_006918</name>
</gene>
<feature type="transmembrane region" description="Helical" evidence="2">
    <location>
        <begin position="614"/>
        <end position="633"/>
    </location>
</feature>
<evidence type="ECO:0000313" key="5">
    <source>
        <dbReference type="Proteomes" id="UP000578112"/>
    </source>
</evidence>
<feature type="domain" description="DUF11" evidence="3">
    <location>
        <begin position="198"/>
        <end position="315"/>
    </location>
</feature>
<dbReference type="InterPro" id="IPR001434">
    <property type="entry name" value="OmcB-like_DUF11"/>
</dbReference>
<comment type="caution">
    <text evidence="4">The sequence shown here is derived from an EMBL/GenBank/DDBJ whole genome shotgun (WGS) entry which is preliminary data.</text>
</comment>
<organism evidence="4 5">
    <name type="scientific">Actinoplanes digitatis</name>
    <dbReference type="NCBI Taxonomy" id="1868"/>
    <lineage>
        <taxon>Bacteria</taxon>
        <taxon>Bacillati</taxon>
        <taxon>Actinomycetota</taxon>
        <taxon>Actinomycetes</taxon>
        <taxon>Micromonosporales</taxon>
        <taxon>Micromonosporaceae</taxon>
        <taxon>Actinoplanes</taxon>
    </lineage>
</organism>
<keyword evidence="2" id="KW-0472">Membrane</keyword>
<dbReference type="Proteomes" id="UP000578112">
    <property type="component" value="Unassembled WGS sequence"/>
</dbReference>
<proteinExistence type="predicted"/>
<accession>A0A7W7I4M4</accession>
<feature type="region of interest" description="Disordered" evidence="1">
    <location>
        <begin position="312"/>
        <end position="333"/>
    </location>
</feature>
<keyword evidence="5" id="KW-1185">Reference proteome</keyword>
<evidence type="ECO:0000259" key="3">
    <source>
        <dbReference type="Pfam" id="PF01345"/>
    </source>
</evidence>
<evidence type="ECO:0000256" key="1">
    <source>
        <dbReference type="SAM" id="MobiDB-lite"/>
    </source>
</evidence>
<evidence type="ECO:0000313" key="4">
    <source>
        <dbReference type="EMBL" id="MBB4766362.1"/>
    </source>
</evidence>
<protein>
    <submittedName>
        <fullName evidence="4">Putative repeat protein (TIGR01451 family)</fullName>
    </submittedName>
</protein>
<dbReference type="GO" id="GO:0005975">
    <property type="term" value="P:carbohydrate metabolic process"/>
    <property type="evidence" value="ECO:0007669"/>
    <property type="project" value="UniProtKB-ARBA"/>
</dbReference>
<keyword evidence="2" id="KW-0812">Transmembrane</keyword>
<dbReference type="EMBL" id="JACHNH010000001">
    <property type="protein sequence ID" value="MBB4766362.1"/>
    <property type="molecule type" value="Genomic_DNA"/>
</dbReference>
<keyword evidence="2" id="KW-1133">Transmembrane helix</keyword>
<dbReference type="AlphaFoldDB" id="A0A7W7I4M4"/>
<dbReference type="Pfam" id="PF01345">
    <property type="entry name" value="DUF11"/>
    <property type="match status" value="4"/>
</dbReference>
<feature type="domain" description="DUF11" evidence="3">
    <location>
        <begin position="66"/>
        <end position="188"/>
    </location>
</feature>
<dbReference type="RefSeq" id="WP_184997486.1">
    <property type="nucleotide sequence ID" value="NZ_BOMK01000045.1"/>
</dbReference>
<sequence length="642" mass="63556">MGPGATFTATAANALDQGATVTFTAVGVATVDGHHTFSAEARTDTYEVDTADNRASVTATVTPAADIQITLTTDDVIAVTGDVGTVTATVTNNGPSTAADPTMTVTLPAGLRVPPGAVISAPPGWTVTVGPADGSVQTVTLTSDHVLRSTASESIDIPAKAMATGPWYVRAIVESTTYDRIPANNEYQLRLPVAARADLALSVDTTNAPRSQGASGSLSVALTNLGVDPADGTVVTIGLPAGVALAAPPQPPTGWVVAVAAQTVILTSTGEVRPGPATVFALAVRGVAPTAPQAVVSAGVTAATADPVNANNTATGPVTVRPVSDSGQPGPGPDIGVPDPTMILPTADMAVTVTKPRPVRSGGSGVLTVAVANNGPNDAGTPRATAVLPAEIHWSAPRVAPAGWTVTFAGRTVTFTAASPMVVGRTVSFAIPFDTAPAGAYAITATVESATDDPEAANNAARASLSVGPIAEVSVLVDAHSAPHVPGSAGSVAVTVADAGPDDAEAPVFTVTLPAGLLRSGPVTPPPGWTITDNGRRITIRSSRMTAGSAATVGIAVQAGSAGVHAVTATARSNTLDTRPADNRDRELVTVAAAPITGGGGATALPLTGVAVTGLGWLAVGLLTAGFALRAAAGRPRRRSAS</sequence>